<evidence type="ECO:0000313" key="3">
    <source>
        <dbReference type="EMBL" id="TYK14605.1"/>
    </source>
</evidence>
<dbReference type="Proteomes" id="UP000321393">
    <property type="component" value="Unassembled WGS sequence"/>
</dbReference>
<evidence type="ECO:0000313" key="2">
    <source>
        <dbReference type="EMBL" id="KAA0054431.1"/>
    </source>
</evidence>
<reference evidence="4 5" key="1">
    <citation type="submission" date="2019-08" db="EMBL/GenBank/DDBJ databases">
        <title>Draft genome sequences of two oriental melons (Cucumis melo L. var makuwa).</title>
        <authorList>
            <person name="Kwon S.-Y."/>
        </authorList>
    </citation>
    <scope>NUCLEOTIDE SEQUENCE [LARGE SCALE GENOMIC DNA]</scope>
    <source>
        <strain evidence="5">cv. Chang Bougi</strain>
        <strain evidence="4">cv. SW 3</strain>
        <tissue evidence="2">Leaf</tissue>
    </source>
</reference>
<dbReference type="Proteomes" id="UP000321947">
    <property type="component" value="Unassembled WGS sequence"/>
</dbReference>
<sequence>MNLLSGKDDLEVMTRQEKLNLGAWSDDLRVSENHSNGKARHLRVVCEEAMEVIYAFWQATWQTNDNRLNANPGTQQGHGTVERKGMRSGYVHNLARRLGCTQHNARARHSMRGALDIQLGCGQHLIIRLARRATPSARFSSYGQLKLFQRWIVSVDITPPSRDHHTIEVTRTSKVELKFTSGKTIILKEVLHTLEIRKNLVSNYLLNKRHPQTWRALLSPECARLVALKGISVMLLTFNVMM</sequence>
<proteinExistence type="predicted"/>
<feature type="domain" description="Retrovirus-related Pol polyprotein from transposon TNT 1-94-like beta-barrel" evidence="1">
    <location>
        <begin position="163"/>
        <end position="208"/>
    </location>
</feature>
<accession>A0A5A7ULL6</accession>
<dbReference type="EMBL" id="SSTE01008830">
    <property type="protein sequence ID" value="KAA0054431.1"/>
    <property type="molecule type" value="Genomic_DNA"/>
</dbReference>
<name>A0A5A7ULL6_CUCMM</name>
<dbReference type="OrthoDB" id="2596766at2759"/>
<dbReference type="AlphaFoldDB" id="A0A5A7ULL6"/>
<gene>
    <name evidence="3" type="ORF">E5676_scaffold552G001150</name>
    <name evidence="2" type="ORF">E6C27_scaffold24G001840</name>
</gene>
<evidence type="ECO:0000313" key="4">
    <source>
        <dbReference type="Proteomes" id="UP000321393"/>
    </source>
</evidence>
<evidence type="ECO:0000313" key="5">
    <source>
        <dbReference type="Proteomes" id="UP000321947"/>
    </source>
</evidence>
<dbReference type="InterPro" id="IPR054722">
    <property type="entry name" value="PolX-like_BBD"/>
</dbReference>
<organism evidence="2 4">
    <name type="scientific">Cucumis melo var. makuwa</name>
    <name type="common">Oriental melon</name>
    <dbReference type="NCBI Taxonomy" id="1194695"/>
    <lineage>
        <taxon>Eukaryota</taxon>
        <taxon>Viridiplantae</taxon>
        <taxon>Streptophyta</taxon>
        <taxon>Embryophyta</taxon>
        <taxon>Tracheophyta</taxon>
        <taxon>Spermatophyta</taxon>
        <taxon>Magnoliopsida</taxon>
        <taxon>eudicotyledons</taxon>
        <taxon>Gunneridae</taxon>
        <taxon>Pentapetalae</taxon>
        <taxon>rosids</taxon>
        <taxon>fabids</taxon>
        <taxon>Cucurbitales</taxon>
        <taxon>Cucurbitaceae</taxon>
        <taxon>Benincaseae</taxon>
        <taxon>Cucumis</taxon>
    </lineage>
</organism>
<dbReference type="Pfam" id="PF22936">
    <property type="entry name" value="Pol_BBD"/>
    <property type="match status" value="1"/>
</dbReference>
<comment type="caution">
    <text evidence="2">The sequence shown here is derived from an EMBL/GenBank/DDBJ whole genome shotgun (WGS) entry which is preliminary data.</text>
</comment>
<dbReference type="EMBL" id="SSTD01009281">
    <property type="protein sequence ID" value="TYK14605.1"/>
    <property type="molecule type" value="Genomic_DNA"/>
</dbReference>
<evidence type="ECO:0000259" key="1">
    <source>
        <dbReference type="Pfam" id="PF22936"/>
    </source>
</evidence>
<protein>
    <submittedName>
        <fullName evidence="2 3">Polyprotein</fullName>
    </submittedName>
</protein>